<dbReference type="InterPro" id="IPR036291">
    <property type="entry name" value="NAD(P)-bd_dom_sf"/>
</dbReference>
<dbReference type="PANTHER" id="PTHR37850">
    <property type="entry name" value="STRU PROTEIN"/>
    <property type="match status" value="1"/>
</dbReference>
<dbReference type="SUPFAM" id="SSF51735">
    <property type="entry name" value="NAD(P)-binding Rossmann-fold domains"/>
    <property type="match status" value="1"/>
</dbReference>
<organism evidence="2 3">
    <name type="scientific">Eubacterium barkeri</name>
    <name type="common">Clostridium barkeri</name>
    <dbReference type="NCBI Taxonomy" id="1528"/>
    <lineage>
        <taxon>Bacteria</taxon>
        <taxon>Bacillati</taxon>
        <taxon>Bacillota</taxon>
        <taxon>Clostridia</taxon>
        <taxon>Eubacteriales</taxon>
        <taxon>Eubacteriaceae</taxon>
        <taxon>Eubacterium</taxon>
    </lineage>
</organism>
<dbReference type="InterPro" id="IPR048423">
    <property type="entry name" value="DRL_cat"/>
</dbReference>
<dbReference type="Pfam" id="PF21135">
    <property type="entry name" value="DRL_cat"/>
    <property type="match status" value="1"/>
</dbReference>
<gene>
    <name evidence="2" type="ORF">SAMN04488579_105117</name>
</gene>
<dbReference type="Gene3D" id="3.40.50.720">
    <property type="entry name" value="NAD(P)-binding Rossmann-like Domain"/>
    <property type="match status" value="1"/>
</dbReference>
<dbReference type="EMBL" id="FNOU01000005">
    <property type="protein sequence ID" value="SDX69303.1"/>
    <property type="molecule type" value="Genomic_DNA"/>
</dbReference>
<dbReference type="OrthoDB" id="9777844at2"/>
<protein>
    <submittedName>
        <fullName evidence="2">Predicted homoserine dehydrogenase, contains C-terminal SAF domain</fullName>
    </submittedName>
</protein>
<evidence type="ECO:0000313" key="2">
    <source>
        <dbReference type="EMBL" id="SDX69303.1"/>
    </source>
</evidence>
<dbReference type="STRING" id="1528.SAMN04488579_105117"/>
<dbReference type="PANTHER" id="PTHR37850:SF2">
    <property type="entry name" value="SAF DOMAIN PROTEIN"/>
    <property type="match status" value="1"/>
</dbReference>
<dbReference type="AlphaFoldDB" id="A0A1H3DS05"/>
<proteinExistence type="predicted"/>
<keyword evidence="3" id="KW-1185">Reference proteome</keyword>
<accession>A0A1H3DS05</accession>
<dbReference type="RefSeq" id="WP_090244036.1">
    <property type="nucleotide sequence ID" value="NZ_FNOU01000005.1"/>
</dbReference>
<name>A0A1H3DS05_EUBBA</name>
<evidence type="ECO:0000313" key="3">
    <source>
        <dbReference type="Proteomes" id="UP000199652"/>
    </source>
</evidence>
<evidence type="ECO:0000259" key="1">
    <source>
        <dbReference type="Pfam" id="PF21135"/>
    </source>
</evidence>
<dbReference type="Proteomes" id="UP000199652">
    <property type="component" value="Unassembled WGS sequence"/>
</dbReference>
<sequence length="433" mass="45729">MINMSVKLEQLEAEGKSIKASIVGAGQMGCGMAAQMTTMKGMDPVVVVDVVLDNAKRAYLDSGYTEGVDFVEAQTVEEANKLLAEGKFIVTSNNEIATKCDVIDCAVDATGVPEVGAKVAMDAINAGKHICMLNVETDVCIGHLLWKLANNAGVVYTGSAGDEPGAVIEMYDYAKGLGFDVKVVGKGKNNALALECNPDTVAEIAKEKGASPKMICAFKDGTKTMVEMTAMANATGFVPDVTGAHGPESDVKGLNDVLSLKSEGRGGVLDNYGVIEYVNGVAPGVFVIIGTDQPDIAAELTYLSMGPGPNYTLYRPYHLTSLETPMSVAKACIDHEPTIVPRAGRVAETIAVAKKDMKAGEMLDGIGGYTIRGTFMAAAEADAQNALPMGLVDKKTQLTVDKKAGDVITYDDVILNNDNLIVQLRKLQDELFL</sequence>
<reference evidence="3" key="1">
    <citation type="submission" date="2016-10" db="EMBL/GenBank/DDBJ databases">
        <authorList>
            <person name="Varghese N."/>
            <person name="Submissions S."/>
        </authorList>
    </citation>
    <scope>NUCLEOTIDE SEQUENCE [LARGE SCALE GENOMIC DNA]</scope>
    <source>
        <strain evidence="3">VPI 5359</strain>
    </source>
</reference>
<dbReference type="CDD" id="cd11616">
    <property type="entry name" value="SAF_DH_OX_like"/>
    <property type="match status" value="1"/>
</dbReference>
<feature type="domain" description="Oxidoreductase DRL-like catalytic" evidence="1">
    <location>
        <begin position="161"/>
        <end position="324"/>
    </location>
</feature>